<feature type="region of interest" description="Disordered" evidence="1">
    <location>
        <begin position="1"/>
        <end position="215"/>
    </location>
</feature>
<gene>
    <name evidence="2" type="ORF">AVDCRST_MAG02-2378</name>
</gene>
<dbReference type="AlphaFoldDB" id="A0A6J4R1W2"/>
<name>A0A6J4R1W2_9ACTN</name>
<accession>A0A6J4R1W2</accession>
<evidence type="ECO:0000313" key="2">
    <source>
        <dbReference type="EMBL" id="CAA9456621.1"/>
    </source>
</evidence>
<dbReference type="EMBL" id="CADCVH010000053">
    <property type="protein sequence ID" value="CAA9456621.1"/>
    <property type="molecule type" value="Genomic_DNA"/>
</dbReference>
<organism evidence="2">
    <name type="scientific">uncultured Rubrobacteraceae bacterium</name>
    <dbReference type="NCBI Taxonomy" id="349277"/>
    <lineage>
        <taxon>Bacteria</taxon>
        <taxon>Bacillati</taxon>
        <taxon>Actinomycetota</taxon>
        <taxon>Rubrobacteria</taxon>
        <taxon>Rubrobacterales</taxon>
        <taxon>Rubrobacteraceae</taxon>
        <taxon>environmental samples</taxon>
    </lineage>
</organism>
<feature type="compositionally biased region" description="Basic and acidic residues" evidence="1">
    <location>
        <begin position="161"/>
        <end position="175"/>
    </location>
</feature>
<sequence>DPGRRPRDGAPGVLGDALRRRGHGGGRGGRERPGGRGARRTAGARRGDPGRGDAGHGGAGRPEEDPGPPKAPEGRHRHRLRRHPPGAGTPRPRGERLPLQGRLHADPPGHRALRRPRGGRGERDRLGAPRDDAQDRRGRPGRRTHPPGEGGPSARRPRPGQRADRGEPPPLDDHGQASPLQHLRKARRALPGRGRRQGRLRRLDLLLGHRPNPRL</sequence>
<evidence type="ECO:0000256" key="1">
    <source>
        <dbReference type="SAM" id="MobiDB-lite"/>
    </source>
</evidence>
<proteinExistence type="predicted"/>
<feature type="compositionally biased region" description="Basic residues" evidence="1">
    <location>
        <begin position="75"/>
        <end position="84"/>
    </location>
</feature>
<protein>
    <submittedName>
        <fullName evidence="2">Uncharacterized protein</fullName>
    </submittedName>
</protein>
<feature type="non-terminal residue" evidence="2">
    <location>
        <position position="1"/>
    </location>
</feature>
<reference evidence="2" key="1">
    <citation type="submission" date="2020-02" db="EMBL/GenBank/DDBJ databases">
        <authorList>
            <person name="Meier V. D."/>
        </authorList>
    </citation>
    <scope>NUCLEOTIDE SEQUENCE</scope>
    <source>
        <strain evidence="2">AVDCRST_MAG02</strain>
    </source>
</reference>
<feature type="compositionally biased region" description="Basic residues" evidence="1">
    <location>
        <begin position="182"/>
        <end position="200"/>
    </location>
</feature>
<feature type="compositionally biased region" description="Basic and acidic residues" evidence="1">
    <location>
        <begin position="45"/>
        <end position="54"/>
    </location>
</feature>
<feature type="compositionally biased region" description="Low complexity" evidence="1">
    <location>
        <begin position="205"/>
        <end position="215"/>
    </location>
</feature>
<feature type="compositionally biased region" description="Basic and acidic residues" evidence="1">
    <location>
        <begin position="119"/>
        <end position="138"/>
    </location>
</feature>
<feature type="non-terminal residue" evidence="2">
    <location>
        <position position="215"/>
    </location>
</feature>